<evidence type="ECO:0000313" key="1">
    <source>
        <dbReference type="EMBL" id="TFK58971.1"/>
    </source>
</evidence>
<dbReference type="EMBL" id="ML209123">
    <property type="protein sequence ID" value="TFK58971.1"/>
    <property type="molecule type" value="Genomic_DNA"/>
</dbReference>
<reference evidence="1 2" key="1">
    <citation type="journal article" date="2019" name="Nat. Ecol. Evol.">
        <title>Megaphylogeny resolves global patterns of mushroom evolution.</title>
        <authorList>
            <person name="Varga T."/>
            <person name="Krizsan K."/>
            <person name="Foldi C."/>
            <person name="Dima B."/>
            <person name="Sanchez-Garcia M."/>
            <person name="Sanchez-Ramirez S."/>
            <person name="Szollosi G.J."/>
            <person name="Szarkandi J.G."/>
            <person name="Papp V."/>
            <person name="Albert L."/>
            <person name="Andreopoulos W."/>
            <person name="Angelini C."/>
            <person name="Antonin V."/>
            <person name="Barry K.W."/>
            <person name="Bougher N.L."/>
            <person name="Buchanan P."/>
            <person name="Buyck B."/>
            <person name="Bense V."/>
            <person name="Catcheside P."/>
            <person name="Chovatia M."/>
            <person name="Cooper J."/>
            <person name="Damon W."/>
            <person name="Desjardin D."/>
            <person name="Finy P."/>
            <person name="Geml J."/>
            <person name="Haridas S."/>
            <person name="Hughes K."/>
            <person name="Justo A."/>
            <person name="Karasinski D."/>
            <person name="Kautmanova I."/>
            <person name="Kiss B."/>
            <person name="Kocsube S."/>
            <person name="Kotiranta H."/>
            <person name="LaButti K.M."/>
            <person name="Lechner B.E."/>
            <person name="Liimatainen K."/>
            <person name="Lipzen A."/>
            <person name="Lukacs Z."/>
            <person name="Mihaltcheva S."/>
            <person name="Morgado L.N."/>
            <person name="Niskanen T."/>
            <person name="Noordeloos M.E."/>
            <person name="Ohm R.A."/>
            <person name="Ortiz-Santana B."/>
            <person name="Ovrebo C."/>
            <person name="Racz N."/>
            <person name="Riley R."/>
            <person name="Savchenko A."/>
            <person name="Shiryaev A."/>
            <person name="Soop K."/>
            <person name="Spirin V."/>
            <person name="Szebenyi C."/>
            <person name="Tomsovsky M."/>
            <person name="Tulloss R.E."/>
            <person name="Uehling J."/>
            <person name="Grigoriev I.V."/>
            <person name="Vagvolgyi C."/>
            <person name="Papp T."/>
            <person name="Martin F.M."/>
            <person name="Miettinen O."/>
            <person name="Hibbett D.S."/>
            <person name="Nagy L.G."/>
        </authorList>
    </citation>
    <scope>NUCLEOTIDE SEQUENCE [LARGE SCALE GENOMIC DNA]</scope>
    <source>
        <strain evidence="1 2">NL-1719</strain>
    </source>
</reference>
<gene>
    <name evidence="1" type="ORF">BDN72DRAFT_906258</name>
</gene>
<name>A0ACD2ZZX0_9AGAR</name>
<protein>
    <submittedName>
        <fullName evidence="1">Uncharacterized protein</fullName>
    </submittedName>
</protein>
<dbReference type="Proteomes" id="UP000308600">
    <property type="component" value="Unassembled WGS sequence"/>
</dbReference>
<accession>A0ACD2ZZX0</accession>
<keyword evidence="2" id="KW-1185">Reference proteome</keyword>
<organism evidence="1 2">
    <name type="scientific">Pluteus cervinus</name>
    <dbReference type="NCBI Taxonomy" id="181527"/>
    <lineage>
        <taxon>Eukaryota</taxon>
        <taxon>Fungi</taxon>
        <taxon>Dikarya</taxon>
        <taxon>Basidiomycota</taxon>
        <taxon>Agaricomycotina</taxon>
        <taxon>Agaricomycetes</taxon>
        <taxon>Agaricomycetidae</taxon>
        <taxon>Agaricales</taxon>
        <taxon>Pluteineae</taxon>
        <taxon>Pluteaceae</taxon>
        <taxon>Pluteus</taxon>
    </lineage>
</organism>
<sequence>MAHSAKLQEDNPPQSAEWWRDYALRLEVDIASADSNLRDCGESGQNQEIYLNHRLDELREVIDATGLRMVTPRPPHGFANEIGFDLRYALQLCFTDEGCDYYDEVETDINNFVCQRLNLRHRYDKQDPNVMGNLITDLSSLHPYLSAVHFEGNWAFETFIRRSLRANKVPRGKRSSAPYSHNAEAGPSKRARIQKDEGASSEA</sequence>
<proteinExistence type="predicted"/>
<evidence type="ECO:0000313" key="2">
    <source>
        <dbReference type="Proteomes" id="UP000308600"/>
    </source>
</evidence>